<name>A0A426FPX5_9BURK</name>
<protein>
    <submittedName>
        <fullName evidence="1">Uncharacterized protein</fullName>
    </submittedName>
</protein>
<proteinExistence type="predicted"/>
<sequence>MGDLIPADQFDAIAWNASGNAGGTFTFEALDASKFPIAGVSAQAVEVQGSPAAPVYDTEYVRLAHDHVTPLDRTLFAGTDSTREPAFIQITVLANNPNDGTSTGGLMFDADGDGPEAPEAVYTTQVIAREDFGKLSWDTTGNAGGVFVVTPMEGSDLNQIQPILDADGSPVSQGITVHESRPVPDYTMENGVTDINARFDNEDAIPFTVFTGDNEDTIPPAVRIDSIQPTNPDDPNAPALLLDPDGDGPEAARAVKAGDTIQQADYEHLRWNSTHNEGGTVTFTALDVDGEPIIGAEPQTLHVHEQPLPPVYEQEADPVAAPFQQLVALGEHHLAKIIGSEENRAPAAIRIVETQAPHLLDGASTPLYMKGEDGTLTPMNADESNNTISAADFAKLVWDASKSDGGSITFEPLDARGEAFLGDDGNNITHRIDINEDAVAGYSKDGGKTVPNVITDSITWLTPNAYGPAPETLRFFKMGGISA</sequence>
<evidence type="ECO:0000313" key="2">
    <source>
        <dbReference type="Proteomes" id="UP000270261"/>
    </source>
</evidence>
<dbReference type="Proteomes" id="UP000270261">
    <property type="component" value="Unassembled WGS sequence"/>
</dbReference>
<evidence type="ECO:0000313" key="1">
    <source>
        <dbReference type="EMBL" id="RRN44778.1"/>
    </source>
</evidence>
<reference evidence="1 2" key="1">
    <citation type="submission" date="2018-11" db="EMBL/GenBank/DDBJ databases">
        <title>Genome sequencing of Lautropia sp. KCOM 2505 (= ChDC F240).</title>
        <authorList>
            <person name="Kook J.-K."/>
            <person name="Park S.-N."/>
            <person name="Lim Y.K."/>
        </authorList>
    </citation>
    <scope>NUCLEOTIDE SEQUENCE [LARGE SCALE GENOMIC DNA]</scope>
    <source>
        <strain evidence="1 2">KCOM 2505</strain>
    </source>
</reference>
<dbReference type="AlphaFoldDB" id="A0A426FPX5"/>
<gene>
    <name evidence="1" type="ORF">EHV23_00305</name>
</gene>
<organism evidence="1 2">
    <name type="scientific">Lautropia dentalis</name>
    <dbReference type="NCBI Taxonomy" id="2490857"/>
    <lineage>
        <taxon>Bacteria</taxon>
        <taxon>Pseudomonadati</taxon>
        <taxon>Pseudomonadota</taxon>
        <taxon>Betaproteobacteria</taxon>
        <taxon>Burkholderiales</taxon>
        <taxon>Burkholderiaceae</taxon>
        <taxon>Lautropia</taxon>
    </lineage>
</organism>
<keyword evidence="2" id="KW-1185">Reference proteome</keyword>
<comment type="caution">
    <text evidence="1">The sequence shown here is derived from an EMBL/GenBank/DDBJ whole genome shotgun (WGS) entry which is preliminary data.</text>
</comment>
<dbReference type="EMBL" id="RRUE01000001">
    <property type="protein sequence ID" value="RRN44778.1"/>
    <property type="molecule type" value="Genomic_DNA"/>
</dbReference>
<dbReference type="OrthoDB" id="9172081at2"/>
<accession>A0A426FPX5</accession>
<dbReference type="RefSeq" id="WP_125094204.1">
    <property type="nucleotide sequence ID" value="NZ_RRUE01000001.1"/>
</dbReference>